<dbReference type="SUPFAM" id="SSF51445">
    <property type="entry name" value="(Trans)glycosidases"/>
    <property type="match status" value="1"/>
</dbReference>
<evidence type="ECO:0000256" key="3">
    <source>
        <dbReference type="SAM" id="MobiDB-lite"/>
    </source>
</evidence>
<keyword evidence="4" id="KW-0472">Membrane</keyword>
<dbReference type="PANTHER" id="PTHR45708:SF49">
    <property type="entry name" value="ENDOCHITINASE"/>
    <property type="match status" value="1"/>
</dbReference>
<dbReference type="PANTHER" id="PTHR45708">
    <property type="entry name" value="ENDOCHITINASE"/>
    <property type="match status" value="1"/>
</dbReference>
<dbReference type="GO" id="GO:0005576">
    <property type="term" value="C:extracellular region"/>
    <property type="evidence" value="ECO:0007669"/>
    <property type="project" value="TreeGrafter"/>
</dbReference>
<evidence type="ECO:0000256" key="4">
    <source>
        <dbReference type="SAM" id="Phobius"/>
    </source>
</evidence>
<dbReference type="InterPro" id="IPR001223">
    <property type="entry name" value="Glyco_hydro18_cat"/>
</dbReference>
<dbReference type="GO" id="GO:0004568">
    <property type="term" value="F:chitinase activity"/>
    <property type="evidence" value="ECO:0007669"/>
    <property type="project" value="TreeGrafter"/>
</dbReference>
<dbReference type="Gene3D" id="3.20.20.80">
    <property type="entry name" value="Glycosidases"/>
    <property type="match status" value="1"/>
</dbReference>
<keyword evidence="4" id="KW-1133">Transmembrane helix</keyword>
<evidence type="ECO:0000259" key="5">
    <source>
        <dbReference type="PROSITE" id="PS51910"/>
    </source>
</evidence>
<accession>A0A1Y2D3B3</accession>
<sequence length="455" mass="49250">MDLLNDRLDSKVPAPSVTKGRRRRIVLIGVLVVALIIISALLGYFIPKNNSSSSPSNVTISTSPTTPTNTSTPSITRNSAKKLFGYWGQSAVGNYVGPLGLGTRPIPASEQQKGLAYYCDLGYYDVMNLAFLYKFGGGDVHWGLDHSSLGRYEVDAAGGISANFEGTPISTDAFLQVGKDIQYCQSNGIKVVLSIGGDMHSPYNLIPGDGARLANIIYNSFLQGNSSARPYGSAILDGVELDIEKTGPSFTSEQVILLQTLKQLSPKSIFSAVPQCFLNGVGMDYNTGPVIKSNPELFDYVIIQYYNNPTCSYPFGFNYPEWTNIFKGSLVIGLAGDDTSAITGGFLNPGQLQAVLDQVYKDPQFYGISVYDVSSSNPSPSLPSTYSQTLRKALNGERVGSGYPPQGNFTTEHQWAARCAGTWGYANETCSLDSCKDNWSCADPTKMCFMFLQQC</sequence>
<dbReference type="EMBL" id="MCGO01000001">
    <property type="protein sequence ID" value="ORY53634.1"/>
    <property type="molecule type" value="Genomic_DNA"/>
</dbReference>
<dbReference type="AlphaFoldDB" id="A0A1Y2D3B3"/>
<dbReference type="OrthoDB" id="6020543at2759"/>
<name>A0A1Y2D3B3_9FUNG</name>
<gene>
    <name evidence="6" type="ORF">BCR33DRAFT_5079</name>
</gene>
<dbReference type="Proteomes" id="UP000193642">
    <property type="component" value="Unassembled WGS sequence"/>
</dbReference>
<evidence type="ECO:0000313" key="6">
    <source>
        <dbReference type="EMBL" id="ORY53634.1"/>
    </source>
</evidence>
<evidence type="ECO:0000313" key="7">
    <source>
        <dbReference type="Proteomes" id="UP000193642"/>
    </source>
</evidence>
<keyword evidence="1 6" id="KW-0378">Hydrolase</keyword>
<organism evidence="6 7">
    <name type="scientific">Rhizoclosmatium globosum</name>
    <dbReference type="NCBI Taxonomy" id="329046"/>
    <lineage>
        <taxon>Eukaryota</taxon>
        <taxon>Fungi</taxon>
        <taxon>Fungi incertae sedis</taxon>
        <taxon>Chytridiomycota</taxon>
        <taxon>Chytridiomycota incertae sedis</taxon>
        <taxon>Chytridiomycetes</taxon>
        <taxon>Chytridiales</taxon>
        <taxon>Chytriomycetaceae</taxon>
        <taxon>Rhizoclosmatium</taxon>
    </lineage>
</organism>
<dbReference type="InterPro" id="IPR017853">
    <property type="entry name" value="GH"/>
</dbReference>
<keyword evidence="4" id="KW-0812">Transmembrane</keyword>
<dbReference type="InterPro" id="IPR050542">
    <property type="entry name" value="Glycosyl_Hydrlase18_Chitinase"/>
</dbReference>
<feature type="transmembrane region" description="Helical" evidence="4">
    <location>
        <begin position="25"/>
        <end position="46"/>
    </location>
</feature>
<feature type="domain" description="GH18" evidence="5">
    <location>
        <begin position="81"/>
        <end position="397"/>
    </location>
</feature>
<keyword evidence="2" id="KW-0326">Glycosidase</keyword>
<protein>
    <submittedName>
        <fullName evidence="6">Glycoside hydrolase</fullName>
    </submittedName>
</protein>
<feature type="region of interest" description="Disordered" evidence="3">
    <location>
        <begin position="51"/>
        <end position="76"/>
    </location>
</feature>
<evidence type="ECO:0000256" key="1">
    <source>
        <dbReference type="ARBA" id="ARBA00022801"/>
    </source>
</evidence>
<proteinExistence type="predicted"/>
<reference evidence="6 7" key="1">
    <citation type="submission" date="2016-07" db="EMBL/GenBank/DDBJ databases">
        <title>Pervasive Adenine N6-methylation of Active Genes in Fungi.</title>
        <authorList>
            <consortium name="DOE Joint Genome Institute"/>
            <person name="Mondo S.J."/>
            <person name="Dannebaum R.O."/>
            <person name="Kuo R.C."/>
            <person name="Labutti K."/>
            <person name="Haridas S."/>
            <person name="Kuo A."/>
            <person name="Salamov A."/>
            <person name="Ahrendt S.R."/>
            <person name="Lipzen A."/>
            <person name="Sullivan W."/>
            <person name="Andreopoulos W.B."/>
            <person name="Clum A."/>
            <person name="Lindquist E."/>
            <person name="Daum C."/>
            <person name="Ramamoorthy G.K."/>
            <person name="Gryganskyi A."/>
            <person name="Culley D."/>
            <person name="Magnuson J.K."/>
            <person name="James T.Y."/>
            <person name="O'Malley M.A."/>
            <person name="Stajich J.E."/>
            <person name="Spatafora J.W."/>
            <person name="Visel A."/>
            <person name="Grigoriev I.V."/>
        </authorList>
    </citation>
    <scope>NUCLEOTIDE SEQUENCE [LARGE SCALE GENOMIC DNA]</scope>
    <source>
        <strain evidence="6 7">JEL800</strain>
    </source>
</reference>
<evidence type="ECO:0000256" key="2">
    <source>
        <dbReference type="ARBA" id="ARBA00023295"/>
    </source>
</evidence>
<keyword evidence="7" id="KW-1185">Reference proteome</keyword>
<dbReference type="PROSITE" id="PS51910">
    <property type="entry name" value="GH18_2"/>
    <property type="match status" value="1"/>
</dbReference>
<comment type="caution">
    <text evidence="6">The sequence shown here is derived from an EMBL/GenBank/DDBJ whole genome shotgun (WGS) entry which is preliminary data.</text>
</comment>
<dbReference type="GO" id="GO:0005975">
    <property type="term" value="P:carbohydrate metabolic process"/>
    <property type="evidence" value="ECO:0007669"/>
    <property type="project" value="InterPro"/>
</dbReference>